<comment type="caution">
    <text evidence="2">The sequence shown here is derived from an EMBL/GenBank/DDBJ whole genome shotgun (WGS) entry which is preliminary data.</text>
</comment>
<feature type="compositionally biased region" description="Basic and acidic residues" evidence="1">
    <location>
        <begin position="438"/>
        <end position="447"/>
    </location>
</feature>
<feature type="region of interest" description="Disordered" evidence="1">
    <location>
        <begin position="173"/>
        <end position="232"/>
    </location>
</feature>
<evidence type="ECO:0000313" key="2">
    <source>
        <dbReference type="EMBL" id="KAL3779756.1"/>
    </source>
</evidence>
<organism evidence="2 3">
    <name type="scientific">Cyclotella atomus</name>
    <dbReference type="NCBI Taxonomy" id="382360"/>
    <lineage>
        <taxon>Eukaryota</taxon>
        <taxon>Sar</taxon>
        <taxon>Stramenopiles</taxon>
        <taxon>Ochrophyta</taxon>
        <taxon>Bacillariophyta</taxon>
        <taxon>Coscinodiscophyceae</taxon>
        <taxon>Thalassiosirophycidae</taxon>
        <taxon>Stephanodiscales</taxon>
        <taxon>Stephanodiscaceae</taxon>
        <taxon>Cyclotella</taxon>
    </lineage>
</organism>
<name>A0ABD3NWD9_9STRA</name>
<dbReference type="EMBL" id="JALLPJ020000920">
    <property type="protein sequence ID" value="KAL3779756.1"/>
    <property type="molecule type" value="Genomic_DNA"/>
</dbReference>
<accession>A0ABD3NWD9</accession>
<feature type="region of interest" description="Disordered" evidence="1">
    <location>
        <begin position="248"/>
        <end position="490"/>
    </location>
</feature>
<feature type="compositionally biased region" description="Acidic residues" evidence="1">
    <location>
        <begin position="640"/>
        <end position="650"/>
    </location>
</feature>
<evidence type="ECO:0000256" key="1">
    <source>
        <dbReference type="SAM" id="MobiDB-lite"/>
    </source>
</evidence>
<feature type="compositionally biased region" description="Basic and acidic residues" evidence="1">
    <location>
        <begin position="45"/>
        <end position="66"/>
    </location>
</feature>
<feature type="compositionally biased region" description="Acidic residues" evidence="1">
    <location>
        <begin position="404"/>
        <end position="415"/>
    </location>
</feature>
<feature type="compositionally biased region" description="Basic and acidic residues" evidence="1">
    <location>
        <begin position="326"/>
        <end position="341"/>
    </location>
</feature>
<feature type="compositionally biased region" description="Polar residues" evidence="1">
    <location>
        <begin position="796"/>
        <end position="813"/>
    </location>
</feature>
<sequence>MPMFKSSRAAGSSPVDKEMMILAQKKKALAAMQPAAPQRRHPSPTKRDVRQDSSRGIIDIEDREAPETSTTILQARALAAATAARPVTAPKPRTKRIITPQMVKRRNVNVRNPLVMKSDESTSGRDSAITEQTEKCSNKKDAKRRNRGYERFGTKRIEGKILEGKVLEGKTNTKPAVKSAQGAVLLPPLPPAKASSNAFPEGSENDSRAANTRGKTPHNSSDPVEPDEYEEDALLLKKRVPSGQSCSAFFLGDGSTASGISGREKKSKVKGSISPTKTLRDTPKSIKVKLPVPKSTAPIEALSVIEDSTPNEASSPVMEESAIPNEDTKSEPNAEQEKQSDTEPVSTTPKSNLSALKSQLLALSKKAGKSEVVQEEEGIQEEPTKSIKTEVGVKAVEGVQTEEKVDEGEQENVENEEVKVAVDANTDEASPKNVSEVDVDKSKEDGAKGAQLEAEEIEAKQAEQIEPDTKEAAEAAAAPEETTEASGSAVKKMQMTMTSFLGKQSKVIDEDAEYVPSEDKYANIREQASDEIMDIHLQATLSDCEFSSVQSSVTTDKILDAQPSLIKRTGSLIRNPLLRRNRSKKKNDMDEVIERMKHGKLAARADNNKVEEFDEKLNHSKLQKIQRGRSGISISKSETSECDDSEDDNKFDEKPKKSKKLQKSRRSRSGISISRRSETSEFDDSEDDIEEMYDFLDITDKKIRSDKIASSSYGEDLMTEGTFDDRLAKRCGSLPQVGTSAKMDVRSPTFRLSAVSGAGAGLNSPLAQQIMLNALNEQSQPKVGILRNAHLADQASAESQMNGSHSNTGSAPASSFGTFGDVVETIGLFSARLCLGTGAAIVSCSRACNDNPKSDVKQVSLDSSSFIEPNVGVFVSPRNAGATSPSVLSPRGMSPRNEIFRDGPRSPNSASNGYALALADAISKMPEEEQLDLVRQLSSKSFVMSPKSAEMNDMASSVDGMFRQRGSRMKRVPHNIAMKPKPARMEDVFLEQQHMGQMNLPSEANPAPAKKPMGRFRRGLKRLAKTRLTVMYQV</sequence>
<feature type="region of interest" description="Disordered" evidence="1">
    <location>
        <begin position="117"/>
        <end position="151"/>
    </location>
</feature>
<gene>
    <name evidence="2" type="ORF">ACHAWO_003466</name>
</gene>
<feature type="region of interest" description="Disordered" evidence="1">
    <location>
        <begin position="794"/>
        <end position="813"/>
    </location>
</feature>
<dbReference type="AlphaFoldDB" id="A0ABD3NWD9"/>
<feature type="compositionally biased region" description="Polar residues" evidence="1">
    <location>
        <begin position="208"/>
        <end position="222"/>
    </location>
</feature>
<protein>
    <submittedName>
        <fullName evidence="2">Uncharacterized protein</fullName>
    </submittedName>
</protein>
<feature type="compositionally biased region" description="Basic residues" evidence="1">
    <location>
        <begin position="656"/>
        <end position="668"/>
    </location>
</feature>
<feature type="region of interest" description="Disordered" evidence="1">
    <location>
        <begin position="622"/>
        <end position="685"/>
    </location>
</feature>
<evidence type="ECO:0000313" key="3">
    <source>
        <dbReference type="Proteomes" id="UP001530400"/>
    </source>
</evidence>
<feature type="compositionally biased region" description="Low complexity" evidence="1">
    <location>
        <begin position="350"/>
        <end position="365"/>
    </location>
</feature>
<proteinExistence type="predicted"/>
<dbReference type="Proteomes" id="UP001530400">
    <property type="component" value="Unassembled WGS sequence"/>
</dbReference>
<keyword evidence="3" id="KW-1185">Reference proteome</keyword>
<feature type="region of interest" description="Disordered" evidence="1">
    <location>
        <begin position="27"/>
        <end position="68"/>
    </location>
</feature>
<feature type="compositionally biased region" description="Basic and acidic residues" evidence="1">
    <location>
        <begin position="457"/>
        <end position="473"/>
    </location>
</feature>
<reference evidence="2 3" key="1">
    <citation type="submission" date="2024-10" db="EMBL/GenBank/DDBJ databases">
        <title>Updated reference genomes for cyclostephanoid diatoms.</title>
        <authorList>
            <person name="Roberts W.R."/>
            <person name="Alverson A.J."/>
        </authorList>
    </citation>
    <scope>NUCLEOTIDE SEQUENCE [LARGE SCALE GENOMIC DNA]</scope>
    <source>
        <strain evidence="2 3">AJA010-31</strain>
    </source>
</reference>